<evidence type="ECO:0000313" key="7">
    <source>
        <dbReference type="EMBL" id="KAH6898806.1"/>
    </source>
</evidence>
<dbReference type="GO" id="GO:0015095">
    <property type="term" value="F:magnesium ion transmembrane transporter activity"/>
    <property type="evidence" value="ECO:0007669"/>
    <property type="project" value="TreeGrafter"/>
</dbReference>
<keyword evidence="2 6" id="KW-0812">Transmembrane</keyword>
<comment type="caution">
    <text evidence="7">The sequence shown here is derived from an EMBL/GenBank/DDBJ whole genome shotgun (WGS) entry which is preliminary data.</text>
</comment>
<sequence>MAQRGEDGGSAHVRFAEEEEPIPQPPRRTIRPGSGARPRRGTYDSVDSATNERRRVRRGSGDRLGSRSQYRQEPAFLRSNPRRLANGDVEDNYRPASQDGPTTAQNVSRFSESPTRLDQDENEDWDDWNRRPTGQDTDESRTEVTSRHRTRAAEVQSHSRSQSPFSGYNDSDSEPPYRPYSHYREVLTPLPPRQASHTSDDEEYETFQFSIPSQSLAESSKDGDSDTEQPEFEDRAPPKDERGKLRSSCPTNVKLSQYTGNAELGSSHSAALTTVHGSNDRKQSLFRWLHVRQDVMSFDDLWMEISRLTDLSNVEKGAIARLRADAKSSLKSRYNPKGIKVGYAEPRVIEIPLKSFNKKMEADSTLGSARWICVPYFSLEQYSGLLSASNLSLFPAQTLLQAQYSRNNVQRDMEQAVCQLGHAKRGECFHISQLWCIVIDNGLLVTCGTMRQTDLQGDTLKLNAEPSRDLMTGDGGRILVSFGNSVSWSFTTNECQTWFAFVSKFQAFWPKTLEFWRQERLLTAAGWHKVLQLASRSRSSVNIIMKIGSPPSPPTRAILNPEHQGVAQSADGSRGLSPGDSLHVMMLPRAISKASASMSGISALKLHLESAHQFLLSSTSYSSRKLYKDCQSSTRKECYDYLEGLPARVDMDQSNALRSLYEAKVDIFNAAEILYEFFLPFNCEDPTSGKFWGAIRVFLNLRTVDHDSDSIFDHNIMSHASEEEHASLEMPQEFVPAWLYAVMGVVNASRDSRHWLKNLNRMKQLVEKGMGKLMHWLPDKSLLERTSMMPLEVASLVTLNLLQDQVGKSDDICETYSQYLNSLGDSIMSRPSDRSYQNRLHLVHQEMVAIKRTLWTQRSIVSNIRSSLTAVEIQQPAAQNEEETVARRTAATLIRPLDYSGESRSAPARPGYHYAESRPGGMESIAVKPAYDDINFDGNFVQEIAVASKLPSTNAGGLRGLFFMECSRLIEQREYEFRQYTKYAVDLQQALTFKMDFTKDRQENAIFAFTIVTIIFLPISTVSSIFGMNTTDVRDMESSQWLYWVVAIPLTLSVILMGLWWMGEIGNIARWLARKPRQSSQGPYGVSLMASQRMNEGYYSSTPLAASEGMNYAHSVYAPGPQAMPMDYGAPSMVAGQGLNRVQTYDTNHPYMRRRSVGY</sequence>
<dbReference type="GO" id="GO:0000287">
    <property type="term" value="F:magnesium ion binding"/>
    <property type="evidence" value="ECO:0007669"/>
    <property type="project" value="TreeGrafter"/>
</dbReference>
<evidence type="ECO:0000256" key="6">
    <source>
        <dbReference type="SAM" id="Phobius"/>
    </source>
</evidence>
<organism evidence="7 8">
    <name type="scientific">Thelonectria olida</name>
    <dbReference type="NCBI Taxonomy" id="1576542"/>
    <lineage>
        <taxon>Eukaryota</taxon>
        <taxon>Fungi</taxon>
        <taxon>Dikarya</taxon>
        <taxon>Ascomycota</taxon>
        <taxon>Pezizomycotina</taxon>
        <taxon>Sordariomycetes</taxon>
        <taxon>Hypocreomycetidae</taxon>
        <taxon>Hypocreales</taxon>
        <taxon>Nectriaceae</taxon>
        <taxon>Thelonectria</taxon>
    </lineage>
</organism>
<feature type="transmembrane region" description="Helical" evidence="6">
    <location>
        <begin position="1041"/>
        <end position="1062"/>
    </location>
</feature>
<dbReference type="Proteomes" id="UP000777438">
    <property type="component" value="Unassembled WGS sequence"/>
</dbReference>
<dbReference type="GO" id="GO:0015087">
    <property type="term" value="F:cobalt ion transmembrane transporter activity"/>
    <property type="evidence" value="ECO:0007669"/>
    <property type="project" value="TreeGrafter"/>
</dbReference>
<evidence type="ECO:0000256" key="4">
    <source>
        <dbReference type="ARBA" id="ARBA00023136"/>
    </source>
</evidence>
<dbReference type="EMBL" id="JAGPYM010000002">
    <property type="protein sequence ID" value="KAH6898806.1"/>
    <property type="molecule type" value="Genomic_DNA"/>
</dbReference>
<evidence type="ECO:0000256" key="3">
    <source>
        <dbReference type="ARBA" id="ARBA00022989"/>
    </source>
</evidence>
<dbReference type="Pfam" id="PF01544">
    <property type="entry name" value="CorA"/>
    <property type="match status" value="1"/>
</dbReference>
<evidence type="ECO:0000256" key="1">
    <source>
        <dbReference type="ARBA" id="ARBA00004651"/>
    </source>
</evidence>
<dbReference type="SUPFAM" id="SSF144083">
    <property type="entry name" value="Magnesium transport protein CorA, transmembrane region"/>
    <property type="match status" value="1"/>
</dbReference>
<evidence type="ECO:0000256" key="5">
    <source>
        <dbReference type="SAM" id="MobiDB-lite"/>
    </source>
</evidence>
<evidence type="ECO:0000256" key="2">
    <source>
        <dbReference type="ARBA" id="ARBA00022692"/>
    </source>
</evidence>
<accession>A0A9P9AW15</accession>
<gene>
    <name evidence="7" type="ORF">B0T10DRAFT_120301</name>
</gene>
<protein>
    <recommendedName>
        <fullName evidence="9">Mg2+ transporter</fullName>
    </recommendedName>
</protein>
<keyword evidence="3 6" id="KW-1133">Transmembrane helix</keyword>
<keyword evidence="4 6" id="KW-0472">Membrane</keyword>
<feature type="region of interest" description="Disordered" evidence="5">
    <location>
        <begin position="1"/>
        <end position="252"/>
    </location>
</feature>
<feature type="compositionally biased region" description="Polar residues" evidence="5">
    <location>
        <begin position="99"/>
        <end position="116"/>
    </location>
</feature>
<feature type="transmembrane region" description="Helical" evidence="6">
    <location>
        <begin position="1005"/>
        <end position="1029"/>
    </location>
</feature>
<feature type="compositionally biased region" description="Basic and acidic residues" evidence="5">
    <location>
        <begin position="232"/>
        <end position="244"/>
    </location>
</feature>
<feature type="compositionally biased region" description="Polar residues" evidence="5">
    <location>
        <begin position="207"/>
        <end position="218"/>
    </location>
</feature>
<dbReference type="OrthoDB" id="5286874at2759"/>
<dbReference type="PANTHER" id="PTHR46494:SF1">
    <property type="entry name" value="CORA FAMILY METAL ION TRANSPORTER (EUROFUNG)"/>
    <property type="match status" value="1"/>
</dbReference>
<dbReference type="PANTHER" id="PTHR46494">
    <property type="entry name" value="CORA FAMILY METAL ION TRANSPORTER (EUROFUNG)"/>
    <property type="match status" value="1"/>
</dbReference>
<dbReference type="AlphaFoldDB" id="A0A9P9AW15"/>
<name>A0A9P9AW15_9HYPO</name>
<feature type="compositionally biased region" description="Polar residues" evidence="5">
    <location>
        <begin position="156"/>
        <end position="170"/>
    </location>
</feature>
<comment type="subcellular location">
    <subcellularLocation>
        <location evidence="1">Cell membrane</location>
        <topology evidence="1">Multi-pass membrane protein</topology>
    </subcellularLocation>
</comment>
<dbReference type="InterPro" id="IPR045863">
    <property type="entry name" value="CorA_TM1_TM2"/>
</dbReference>
<dbReference type="Gene3D" id="1.20.58.340">
    <property type="entry name" value="Magnesium transport protein CorA, transmembrane region"/>
    <property type="match status" value="1"/>
</dbReference>
<dbReference type="GO" id="GO:0005886">
    <property type="term" value="C:plasma membrane"/>
    <property type="evidence" value="ECO:0007669"/>
    <property type="project" value="UniProtKB-SubCell"/>
</dbReference>
<dbReference type="InterPro" id="IPR002523">
    <property type="entry name" value="MgTranspt_CorA/ZnTranspt_ZntB"/>
</dbReference>
<keyword evidence="8" id="KW-1185">Reference proteome</keyword>
<evidence type="ECO:0000313" key="8">
    <source>
        <dbReference type="Proteomes" id="UP000777438"/>
    </source>
</evidence>
<reference evidence="7 8" key="1">
    <citation type="journal article" date="2021" name="Nat. Commun.">
        <title>Genetic determinants of endophytism in the Arabidopsis root mycobiome.</title>
        <authorList>
            <person name="Mesny F."/>
            <person name="Miyauchi S."/>
            <person name="Thiergart T."/>
            <person name="Pickel B."/>
            <person name="Atanasova L."/>
            <person name="Karlsson M."/>
            <person name="Huettel B."/>
            <person name="Barry K.W."/>
            <person name="Haridas S."/>
            <person name="Chen C."/>
            <person name="Bauer D."/>
            <person name="Andreopoulos W."/>
            <person name="Pangilinan J."/>
            <person name="LaButti K."/>
            <person name="Riley R."/>
            <person name="Lipzen A."/>
            <person name="Clum A."/>
            <person name="Drula E."/>
            <person name="Henrissat B."/>
            <person name="Kohler A."/>
            <person name="Grigoriev I.V."/>
            <person name="Martin F.M."/>
            <person name="Hacquard S."/>
        </authorList>
    </citation>
    <scope>NUCLEOTIDE SEQUENCE [LARGE SCALE GENOMIC DNA]</scope>
    <source>
        <strain evidence="7 8">MPI-CAGE-CH-0241</strain>
    </source>
</reference>
<proteinExistence type="predicted"/>
<evidence type="ECO:0008006" key="9">
    <source>
        <dbReference type="Google" id="ProtNLM"/>
    </source>
</evidence>
<dbReference type="GO" id="GO:0050897">
    <property type="term" value="F:cobalt ion binding"/>
    <property type="evidence" value="ECO:0007669"/>
    <property type="project" value="TreeGrafter"/>
</dbReference>